<comment type="caution">
    <text evidence="1">The sequence shown here is derived from an EMBL/GenBank/DDBJ whole genome shotgun (WGS) entry which is preliminary data.</text>
</comment>
<dbReference type="EMBL" id="JARKNE010000013">
    <property type="protein sequence ID" value="KAK5771827.1"/>
    <property type="molecule type" value="Genomic_DNA"/>
</dbReference>
<proteinExistence type="predicted"/>
<accession>A0ABR0MGY2</accession>
<protein>
    <submittedName>
        <fullName evidence="1">Uncharacterized protein</fullName>
    </submittedName>
</protein>
<name>A0ABR0MGY2_GOSAR</name>
<keyword evidence="2" id="KW-1185">Reference proteome</keyword>
<gene>
    <name evidence="1" type="ORF">PVK06_048076</name>
</gene>
<evidence type="ECO:0000313" key="2">
    <source>
        <dbReference type="Proteomes" id="UP001358586"/>
    </source>
</evidence>
<organism evidence="1 2">
    <name type="scientific">Gossypium arboreum</name>
    <name type="common">Tree cotton</name>
    <name type="synonym">Gossypium nanking</name>
    <dbReference type="NCBI Taxonomy" id="29729"/>
    <lineage>
        <taxon>Eukaryota</taxon>
        <taxon>Viridiplantae</taxon>
        <taxon>Streptophyta</taxon>
        <taxon>Embryophyta</taxon>
        <taxon>Tracheophyta</taxon>
        <taxon>Spermatophyta</taxon>
        <taxon>Magnoliopsida</taxon>
        <taxon>eudicotyledons</taxon>
        <taxon>Gunneridae</taxon>
        <taxon>Pentapetalae</taxon>
        <taxon>rosids</taxon>
        <taxon>malvids</taxon>
        <taxon>Malvales</taxon>
        <taxon>Malvaceae</taxon>
        <taxon>Malvoideae</taxon>
        <taxon>Gossypium</taxon>
    </lineage>
</organism>
<sequence length="134" mass="15527">MIISESFQVGAIIEKFPTWNHFKNYLKYKRKELSVKDLIVRLQIEEDNKGMKKRLNKAANDNVARVNVVEVKKDFKKGKKLQNGSKLGPKVGVPKKKTFPRKSSNYRIQKKVRANETNFVEEISKEVSDMKLCA</sequence>
<reference evidence="1 2" key="1">
    <citation type="submission" date="2023-03" db="EMBL/GenBank/DDBJ databases">
        <title>WGS of Gossypium arboreum.</title>
        <authorList>
            <person name="Yu D."/>
        </authorList>
    </citation>
    <scope>NUCLEOTIDE SEQUENCE [LARGE SCALE GENOMIC DNA]</scope>
    <source>
        <tissue evidence="1">Leaf</tissue>
    </source>
</reference>
<dbReference type="Proteomes" id="UP001358586">
    <property type="component" value="Chromosome 13"/>
</dbReference>
<evidence type="ECO:0000313" key="1">
    <source>
        <dbReference type="EMBL" id="KAK5771827.1"/>
    </source>
</evidence>